<proteinExistence type="predicted"/>
<evidence type="ECO:0000313" key="2">
    <source>
        <dbReference type="Proteomes" id="UP001256827"/>
    </source>
</evidence>
<dbReference type="Gene3D" id="2.70.98.10">
    <property type="match status" value="1"/>
</dbReference>
<dbReference type="CDD" id="cd01081">
    <property type="entry name" value="Aldose_epim"/>
    <property type="match status" value="1"/>
</dbReference>
<dbReference type="RefSeq" id="WP_310767481.1">
    <property type="nucleotide sequence ID" value="NZ_CP134050.1"/>
</dbReference>
<sequence length="331" mass="37531">MGSVMDDHFFGERAIAFSFGKYRATLLPDLGGNVISFVDTEHGYHFLREPKQEEMEIFKAAPFTHGIPVLFPPNRYANGEFTLLGRTYRLPVNEPAAGNHLHGFFYDCKWEVTETGQDESESFVVIEQQVSKAHPAYLSFPHEFILSVRYSLSAKGLQQAVKVTNKGNSPMPCLLGFHTALNAPFSPGSTRDDMKMEITIGERWELDNRMLPTGKMLPLTANEQRMKEGGISPYFTVMDHHYTAAPKDGKNFVVLTDVREQVRLIYDVGVKYRHWMIWNKDAASGFFCPEPQTNAVNAPNLPHSFEETGIVLLEPGETWEETSRLYTEQVE</sequence>
<dbReference type="SUPFAM" id="SSF74650">
    <property type="entry name" value="Galactose mutarotase-like"/>
    <property type="match status" value="1"/>
</dbReference>
<name>A0ABY9T4F6_BREBE</name>
<dbReference type="InterPro" id="IPR014718">
    <property type="entry name" value="GH-type_carb-bd"/>
</dbReference>
<dbReference type="PANTHER" id="PTHR10091:SF0">
    <property type="entry name" value="GALACTOSE MUTAROTASE"/>
    <property type="match status" value="1"/>
</dbReference>
<keyword evidence="2" id="KW-1185">Reference proteome</keyword>
<organism evidence="1 2">
    <name type="scientific">Brevibacillus brevis</name>
    <name type="common">Bacillus brevis</name>
    <dbReference type="NCBI Taxonomy" id="1393"/>
    <lineage>
        <taxon>Bacteria</taxon>
        <taxon>Bacillati</taxon>
        <taxon>Bacillota</taxon>
        <taxon>Bacilli</taxon>
        <taxon>Bacillales</taxon>
        <taxon>Paenibacillaceae</taxon>
        <taxon>Brevibacillus</taxon>
    </lineage>
</organism>
<dbReference type="InterPro" id="IPR011013">
    <property type="entry name" value="Gal_mutarotase_sf_dom"/>
</dbReference>
<dbReference type="InterPro" id="IPR008183">
    <property type="entry name" value="Aldose_1/G6P_1-epimerase"/>
</dbReference>
<dbReference type="Pfam" id="PF01263">
    <property type="entry name" value="Aldose_epim"/>
    <property type="match status" value="1"/>
</dbReference>
<evidence type="ECO:0000313" key="1">
    <source>
        <dbReference type="EMBL" id="WNC14793.1"/>
    </source>
</evidence>
<accession>A0ABY9T4F6</accession>
<dbReference type="Proteomes" id="UP001256827">
    <property type="component" value="Chromosome"/>
</dbReference>
<dbReference type="PANTHER" id="PTHR10091">
    <property type="entry name" value="ALDOSE-1-EPIMERASE"/>
    <property type="match status" value="1"/>
</dbReference>
<reference evidence="1 2" key="1">
    <citation type="submission" date="2023-09" db="EMBL/GenBank/DDBJ databases">
        <title>Complete Genome and Methylome dissection of Bacillus brevis NEB573 original source of BbsI restriction endonuclease.</title>
        <authorList>
            <person name="Fomenkov A."/>
            <person name="Roberts R.D."/>
        </authorList>
    </citation>
    <scope>NUCLEOTIDE SEQUENCE [LARGE SCALE GENOMIC DNA]</scope>
    <source>
        <strain evidence="1 2">NEB573</strain>
    </source>
</reference>
<dbReference type="EMBL" id="CP134050">
    <property type="protein sequence ID" value="WNC14793.1"/>
    <property type="molecule type" value="Genomic_DNA"/>
</dbReference>
<gene>
    <name evidence="1" type="ORF">RGB73_29740</name>
</gene>
<protein>
    <submittedName>
        <fullName evidence="1">Aldose 1-epimerase</fullName>
    </submittedName>
</protein>